<dbReference type="AlphaFoldDB" id="A0A2P2DDQ9"/>
<feature type="chain" id="PRO_5015106331" description="Phospholipase" evidence="1">
    <location>
        <begin position="20"/>
        <end position="418"/>
    </location>
</feature>
<evidence type="ECO:0000313" key="2">
    <source>
        <dbReference type="EMBL" id="GBF42767.1"/>
    </source>
</evidence>
<keyword evidence="3" id="KW-1185">Reference proteome</keyword>
<reference evidence="3" key="1">
    <citation type="journal article" date="2019" name="Microbiol. Immunol.">
        <title>Molecular and phenotypic characterization of Leptospira johnsonii sp. nov., Leptospira ellinghausenii sp. nov. and Leptospira ryugenii sp. nov. isolated from soil and water in Japan.</title>
        <authorList>
            <person name="Masuzawa T."/>
            <person name="Saito M."/>
            <person name="Nakao R."/>
            <person name="Nikaido Y."/>
            <person name="Matsumoto M."/>
            <person name="Ogawa M."/>
            <person name="Yokoyama M."/>
            <person name="Hidaka Y."/>
            <person name="Tomita J."/>
            <person name="Sakakibara K."/>
            <person name="Suzuki K."/>
            <person name="Yasuda S."/>
            <person name="Sato H."/>
            <person name="Yamaguchi M."/>
            <person name="Yoshida S.I."/>
            <person name="Koizumi N."/>
            <person name="Kawamura Y."/>
        </authorList>
    </citation>
    <scope>NUCLEOTIDE SEQUENCE [LARGE SCALE GENOMIC DNA]</scope>
    <source>
        <strain evidence="3">E18</strain>
    </source>
</reference>
<keyword evidence="1" id="KW-0732">Signal</keyword>
<organism evidence="2 3">
    <name type="scientific">Leptospira ellinghausenii</name>
    <dbReference type="NCBI Taxonomy" id="1917822"/>
    <lineage>
        <taxon>Bacteria</taxon>
        <taxon>Pseudomonadati</taxon>
        <taxon>Spirochaetota</taxon>
        <taxon>Spirochaetia</taxon>
        <taxon>Leptospirales</taxon>
        <taxon>Leptospiraceae</taxon>
        <taxon>Leptospira</taxon>
    </lineage>
</organism>
<feature type="signal peptide" evidence="1">
    <location>
        <begin position="1"/>
        <end position="19"/>
    </location>
</feature>
<protein>
    <recommendedName>
        <fullName evidence="4">Phospholipase</fullName>
    </recommendedName>
</protein>
<evidence type="ECO:0000256" key="1">
    <source>
        <dbReference type="SAM" id="SignalP"/>
    </source>
</evidence>
<dbReference type="Gene3D" id="1.10.575.10">
    <property type="entry name" value="P1 Nuclease"/>
    <property type="match status" value="1"/>
</dbReference>
<dbReference type="Proteomes" id="UP000245206">
    <property type="component" value="Unassembled WGS sequence"/>
</dbReference>
<comment type="caution">
    <text evidence="2">The sequence shown here is derived from an EMBL/GenBank/DDBJ whole genome shotgun (WGS) entry which is preliminary data.</text>
</comment>
<dbReference type="InterPro" id="IPR008947">
    <property type="entry name" value="PLipase_C/P1_nuclease_dom_sf"/>
</dbReference>
<accession>A0A2P2DDQ9</accession>
<dbReference type="RefSeq" id="WP_108959812.1">
    <property type="nucleotide sequence ID" value="NZ_BFAZ01000009.1"/>
</dbReference>
<sequence length="418" mass="48221">MKKQIIYSILILFSIPCFAWNNHAGITYLILKDHWKNQNTPNVKVESLKSFLTKEKDSIQETLSLSEDWALNRLPHLSKTKDELKFSPNTKDVDIVTKFYLALRVNPKHKAALYIQSVPRKNGKNLPLDELTTLNEKGKLVNETFLSLKEGQMIGADEVIVSATDEPDYDLDLYLFEDNVSDVGKLYGFGYQPFGNPAVEFSSQAPFHMGFFYEPKIIFTLAGFLKRTYPELRIHQFTELSKLAFRKGHPYWGYRFAGWALHYIQDLTQPYHSSVLPRVSASKQIGVQLVSIVGYQTPKDNMIQFVSGRHTLIEEYQYYLIKNVISSKNWKHPVVTSIMNFGPNDLTEWKSLDDLRVNVCKEAYDAGEPTDEQLENLNIPKYETLYDENHPIHTILATLLRNTSKHTRAYLDSLNVKR</sequence>
<dbReference type="EMBL" id="BFAZ01000009">
    <property type="protein sequence ID" value="GBF42767.1"/>
    <property type="molecule type" value="Genomic_DNA"/>
</dbReference>
<dbReference type="GO" id="GO:0016788">
    <property type="term" value="F:hydrolase activity, acting on ester bonds"/>
    <property type="evidence" value="ECO:0007669"/>
    <property type="project" value="InterPro"/>
</dbReference>
<dbReference type="OrthoDB" id="36722at2"/>
<evidence type="ECO:0000313" key="3">
    <source>
        <dbReference type="Proteomes" id="UP000245206"/>
    </source>
</evidence>
<dbReference type="SUPFAM" id="SSF48537">
    <property type="entry name" value="Phospholipase C/P1 nuclease"/>
    <property type="match status" value="1"/>
</dbReference>
<gene>
    <name evidence="2" type="ORF">LPTSP2_20570</name>
</gene>
<name>A0A2P2DDQ9_9LEPT</name>
<proteinExistence type="predicted"/>
<evidence type="ECO:0008006" key="4">
    <source>
        <dbReference type="Google" id="ProtNLM"/>
    </source>
</evidence>